<accession>A0A1I3QV72</accession>
<keyword evidence="7 13" id="KW-0808">Transferase</keyword>
<evidence type="ECO:0000256" key="9">
    <source>
        <dbReference type="ARBA" id="ARBA00022777"/>
    </source>
</evidence>
<evidence type="ECO:0000256" key="12">
    <source>
        <dbReference type="ARBA" id="ARBA00029757"/>
    </source>
</evidence>
<keyword evidence="9 13" id="KW-0418">Kinase</keyword>
<evidence type="ECO:0000256" key="5">
    <source>
        <dbReference type="ARBA" id="ARBA00022516"/>
    </source>
</evidence>
<comment type="function">
    <text evidence="1 13">Transfers the gamma-phosphate of ATP to the 4'-position of a tetraacyldisaccharide 1-phosphate intermediate (termed DS-1-P) to form tetraacyldisaccharide 1,4'-bis-phosphate (lipid IVA).</text>
</comment>
<sequence length="349" mass="40062">MNKLRKLLFPFSILYGIITDVRNALYFANILKRTRFEKPVITVGNLSVGGTGKTPFVEYLLRLLNTKYNTATLSRGYKRKTSGFIIADASTTMEEIGDEPYQYHHKFKSTKVAVDTNRVNGINNLLEKHPELDVIILDDAYQHLAVEAGLNILLTTYSELYCKDFMLPAGNLRETRKGAQRADIIIVTKCPENLTNNSIEEVKRCLRLKTNQELFFTYINYSNHFISNIDSIPINEVNFNEAILIAGIAKPQSFFNFLKTEYTKCLSFPDHHNFTKTDINRILVEANGNKIITTEKDFVRLKNQLPANQLYYLPIQTSFLKDKEKMDKIILDYVGKSSRNSKIHPGKNR</sequence>
<dbReference type="AlphaFoldDB" id="A0A1I3QV72"/>
<comment type="similarity">
    <text evidence="13">Belongs to the LpxK family.</text>
</comment>
<dbReference type="HAMAP" id="MF_00409">
    <property type="entry name" value="LpxK"/>
    <property type="match status" value="1"/>
</dbReference>
<reference evidence="15" key="1">
    <citation type="submission" date="2016-10" db="EMBL/GenBank/DDBJ databases">
        <authorList>
            <person name="Varghese N."/>
            <person name="Submissions S."/>
        </authorList>
    </citation>
    <scope>NUCLEOTIDE SEQUENCE [LARGE SCALE GENOMIC DNA]</scope>
    <source>
        <strain evidence="15">DSM 26542</strain>
    </source>
</reference>
<dbReference type="OrthoDB" id="9766423at2"/>
<dbReference type="Pfam" id="PF02606">
    <property type="entry name" value="LpxK"/>
    <property type="match status" value="1"/>
</dbReference>
<evidence type="ECO:0000256" key="4">
    <source>
        <dbReference type="ARBA" id="ARBA00016436"/>
    </source>
</evidence>
<dbReference type="UniPathway" id="UPA00359">
    <property type="reaction ID" value="UER00482"/>
</dbReference>
<dbReference type="SUPFAM" id="SSF52540">
    <property type="entry name" value="P-loop containing nucleoside triphosphate hydrolases"/>
    <property type="match status" value="1"/>
</dbReference>
<dbReference type="GO" id="GO:0005886">
    <property type="term" value="C:plasma membrane"/>
    <property type="evidence" value="ECO:0007669"/>
    <property type="project" value="TreeGrafter"/>
</dbReference>
<protein>
    <recommendedName>
        <fullName evidence="4 13">Tetraacyldisaccharide 4'-kinase</fullName>
        <ecNumber evidence="3 13">2.7.1.130</ecNumber>
    </recommendedName>
    <alternativeName>
        <fullName evidence="12 13">Lipid A 4'-kinase</fullName>
    </alternativeName>
</protein>
<evidence type="ECO:0000313" key="14">
    <source>
        <dbReference type="EMBL" id="SFJ37372.1"/>
    </source>
</evidence>
<evidence type="ECO:0000256" key="1">
    <source>
        <dbReference type="ARBA" id="ARBA00002274"/>
    </source>
</evidence>
<dbReference type="Proteomes" id="UP000243887">
    <property type="component" value="Unassembled WGS sequence"/>
</dbReference>
<dbReference type="GO" id="GO:0005524">
    <property type="term" value="F:ATP binding"/>
    <property type="evidence" value="ECO:0007669"/>
    <property type="project" value="UniProtKB-UniRule"/>
</dbReference>
<dbReference type="PANTHER" id="PTHR42724">
    <property type="entry name" value="TETRAACYLDISACCHARIDE 4'-KINASE"/>
    <property type="match status" value="1"/>
</dbReference>
<dbReference type="GO" id="GO:0009029">
    <property type="term" value="F:lipid-A 4'-kinase activity"/>
    <property type="evidence" value="ECO:0007669"/>
    <property type="project" value="UniProtKB-UniRule"/>
</dbReference>
<dbReference type="RefSeq" id="WP_090678757.1">
    <property type="nucleotide sequence ID" value="NZ_FORU01000006.1"/>
</dbReference>
<dbReference type="InterPro" id="IPR027417">
    <property type="entry name" value="P-loop_NTPase"/>
</dbReference>
<keyword evidence="10 13" id="KW-0067">ATP-binding</keyword>
<gene>
    <name evidence="13" type="primary">lpxK</name>
    <name evidence="14" type="ORF">SAMN04487893_106125</name>
</gene>
<dbReference type="PANTHER" id="PTHR42724:SF1">
    <property type="entry name" value="TETRAACYLDISACCHARIDE 4'-KINASE, MITOCHONDRIAL-RELATED"/>
    <property type="match status" value="1"/>
</dbReference>
<organism evidence="14 15">
    <name type="scientific">Myroides guanonis</name>
    <dbReference type="NCBI Taxonomy" id="1150112"/>
    <lineage>
        <taxon>Bacteria</taxon>
        <taxon>Pseudomonadati</taxon>
        <taxon>Bacteroidota</taxon>
        <taxon>Flavobacteriia</taxon>
        <taxon>Flavobacteriales</taxon>
        <taxon>Flavobacteriaceae</taxon>
        <taxon>Myroides</taxon>
    </lineage>
</organism>
<dbReference type="STRING" id="1150112.SAMN04487893_106125"/>
<name>A0A1I3QV72_9FLAO</name>
<comment type="pathway">
    <text evidence="2 13">Glycolipid biosynthesis; lipid IV(A) biosynthesis; lipid IV(A) from (3R)-3-hydroxytetradecanoyl-[acyl-carrier-protein] and UDP-N-acetyl-alpha-D-glucosamine: step 6/6.</text>
</comment>
<keyword evidence="15" id="KW-1185">Reference proteome</keyword>
<keyword evidence="8 13" id="KW-0547">Nucleotide-binding</keyword>
<dbReference type="GO" id="GO:0009245">
    <property type="term" value="P:lipid A biosynthetic process"/>
    <property type="evidence" value="ECO:0007669"/>
    <property type="project" value="UniProtKB-UniRule"/>
</dbReference>
<comment type="catalytic activity">
    <reaction evidence="13">
        <text>a lipid A disaccharide + ATP = a lipid IVA + ADP + H(+)</text>
        <dbReference type="Rhea" id="RHEA:67840"/>
        <dbReference type="ChEBI" id="CHEBI:15378"/>
        <dbReference type="ChEBI" id="CHEBI:30616"/>
        <dbReference type="ChEBI" id="CHEBI:176343"/>
        <dbReference type="ChEBI" id="CHEBI:176425"/>
        <dbReference type="ChEBI" id="CHEBI:456216"/>
        <dbReference type="EC" id="2.7.1.130"/>
    </reaction>
</comment>
<evidence type="ECO:0000313" key="15">
    <source>
        <dbReference type="Proteomes" id="UP000243887"/>
    </source>
</evidence>
<proteinExistence type="inferred from homology"/>
<keyword evidence="11 13" id="KW-0443">Lipid metabolism</keyword>
<dbReference type="InterPro" id="IPR003758">
    <property type="entry name" value="LpxK"/>
</dbReference>
<evidence type="ECO:0000256" key="2">
    <source>
        <dbReference type="ARBA" id="ARBA00004870"/>
    </source>
</evidence>
<evidence type="ECO:0000256" key="11">
    <source>
        <dbReference type="ARBA" id="ARBA00023098"/>
    </source>
</evidence>
<dbReference type="EMBL" id="FORU01000006">
    <property type="protein sequence ID" value="SFJ37372.1"/>
    <property type="molecule type" value="Genomic_DNA"/>
</dbReference>
<keyword evidence="6 13" id="KW-0441">Lipid A biosynthesis</keyword>
<evidence type="ECO:0000256" key="7">
    <source>
        <dbReference type="ARBA" id="ARBA00022679"/>
    </source>
</evidence>
<evidence type="ECO:0000256" key="8">
    <source>
        <dbReference type="ARBA" id="ARBA00022741"/>
    </source>
</evidence>
<evidence type="ECO:0000256" key="10">
    <source>
        <dbReference type="ARBA" id="ARBA00022840"/>
    </source>
</evidence>
<dbReference type="EC" id="2.7.1.130" evidence="3 13"/>
<evidence type="ECO:0000256" key="3">
    <source>
        <dbReference type="ARBA" id="ARBA00012071"/>
    </source>
</evidence>
<evidence type="ECO:0000256" key="6">
    <source>
        <dbReference type="ARBA" id="ARBA00022556"/>
    </source>
</evidence>
<dbReference type="NCBIfam" id="TIGR00682">
    <property type="entry name" value="lpxK"/>
    <property type="match status" value="1"/>
</dbReference>
<feature type="binding site" evidence="13">
    <location>
        <begin position="47"/>
        <end position="54"/>
    </location>
    <ligand>
        <name>ATP</name>
        <dbReference type="ChEBI" id="CHEBI:30616"/>
    </ligand>
</feature>
<keyword evidence="5 13" id="KW-0444">Lipid biosynthesis</keyword>
<evidence type="ECO:0000256" key="13">
    <source>
        <dbReference type="HAMAP-Rule" id="MF_00409"/>
    </source>
</evidence>